<dbReference type="PANTHER" id="PTHR48090:SF7">
    <property type="entry name" value="RFBJ PROTEIN"/>
    <property type="match status" value="1"/>
</dbReference>
<evidence type="ECO:0000313" key="4">
    <source>
        <dbReference type="Proteomes" id="UP000034051"/>
    </source>
</evidence>
<sequence length="468" mass="53518">MKKNDIAAYFNKIAEKRDQWKKKNSYYHNDIKNFINFLIPQNSTVLEVGCGTGDIVGSLNREGSKGIDISPTMIGIAKHKYPHIAFDVADAEHISETEKYDYVIASDLVGFLEDIQQFLVELRSVTHEKSRVIITYPNFLWEPIFRIAEFFGFKMPQPIQNWVSDSDVENFLRLAGFESVKKGGRLIFPKYIPILSTVLNRYLAKLPLIKKLCLVNYVVARPIGIARKKEYSVSIVIPARNERGNIEDAIKRTPVLGSHTEIIFIEGHSKDGTLKEMERVKNVYKDVDIKVAVQDGKGKGDAVRKGFDMATGDILMILDADLTVMPEDLPKFYDAMADNKGDFINGTRLVYQLEDQSMRFLNILGNKFFSMMFSWLLDQRLKDTLCGTKVIWKKDYIQLQKGRSFFGDFDPFGDFDLLFGAAKLNLKIVDLPVRYQARTYGSTQISRFSHGWLLLKMCAFASKKIKFI</sequence>
<dbReference type="PATRIC" id="fig|1619017.3.peg.132"/>
<dbReference type="AlphaFoldDB" id="A0A0G1H9S3"/>
<keyword evidence="3" id="KW-0808">Transferase</keyword>
<dbReference type="Pfam" id="PF00535">
    <property type="entry name" value="Glycos_transf_2"/>
    <property type="match status" value="1"/>
</dbReference>
<dbReference type="InterPro" id="IPR029044">
    <property type="entry name" value="Nucleotide-diphossugar_trans"/>
</dbReference>
<dbReference type="GO" id="GO:0008168">
    <property type="term" value="F:methyltransferase activity"/>
    <property type="evidence" value="ECO:0007669"/>
    <property type="project" value="UniProtKB-KW"/>
</dbReference>
<gene>
    <name evidence="3" type="ORF">UW32_C0001G0127</name>
</gene>
<evidence type="ECO:0000259" key="1">
    <source>
        <dbReference type="Pfam" id="PF00535"/>
    </source>
</evidence>
<dbReference type="Pfam" id="PF13847">
    <property type="entry name" value="Methyltransf_31"/>
    <property type="match status" value="1"/>
</dbReference>
<dbReference type="Proteomes" id="UP000034051">
    <property type="component" value="Unassembled WGS sequence"/>
</dbReference>
<dbReference type="InterPro" id="IPR025714">
    <property type="entry name" value="Methyltranfer_dom"/>
</dbReference>
<dbReference type="SUPFAM" id="SSF53448">
    <property type="entry name" value="Nucleotide-diphospho-sugar transferases"/>
    <property type="match status" value="1"/>
</dbReference>
<dbReference type="PANTHER" id="PTHR48090">
    <property type="entry name" value="UNDECAPRENYL-PHOSPHATE 4-DEOXY-4-FORMAMIDO-L-ARABINOSE TRANSFERASE-RELATED"/>
    <property type="match status" value="1"/>
</dbReference>
<comment type="caution">
    <text evidence="3">The sequence shown here is derived from an EMBL/GenBank/DDBJ whole genome shotgun (WGS) entry which is preliminary data.</text>
</comment>
<dbReference type="InterPro" id="IPR029063">
    <property type="entry name" value="SAM-dependent_MTases_sf"/>
</dbReference>
<feature type="domain" description="Methyltransferase" evidence="2">
    <location>
        <begin position="42"/>
        <end position="138"/>
    </location>
</feature>
<dbReference type="CDD" id="cd02440">
    <property type="entry name" value="AdoMet_MTases"/>
    <property type="match status" value="1"/>
</dbReference>
<reference evidence="3 4" key="1">
    <citation type="journal article" date="2015" name="Nature">
        <title>rRNA introns, odd ribosomes, and small enigmatic genomes across a large radiation of phyla.</title>
        <authorList>
            <person name="Brown C.T."/>
            <person name="Hug L.A."/>
            <person name="Thomas B.C."/>
            <person name="Sharon I."/>
            <person name="Castelle C.J."/>
            <person name="Singh A."/>
            <person name="Wilkins M.J."/>
            <person name="Williams K.H."/>
            <person name="Banfield J.F."/>
        </authorList>
    </citation>
    <scope>NUCLEOTIDE SEQUENCE [LARGE SCALE GENOMIC DNA]</scope>
</reference>
<evidence type="ECO:0000259" key="2">
    <source>
        <dbReference type="Pfam" id="PF13847"/>
    </source>
</evidence>
<dbReference type="CDD" id="cd04179">
    <property type="entry name" value="DPM_DPG-synthase_like"/>
    <property type="match status" value="1"/>
</dbReference>
<accession>A0A0G1H9S3</accession>
<evidence type="ECO:0000313" key="3">
    <source>
        <dbReference type="EMBL" id="KKT43535.1"/>
    </source>
</evidence>
<dbReference type="InterPro" id="IPR050256">
    <property type="entry name" value="Glycosyltransferase_2"/>
</dbReference>
<feature type="domain" description="Glycosyltransferase 2-like" evidence="1">
    <location>
        <begin position="234"/>
        <end position="362"/>
    </location>
</feature>
<dbReference type="Gene3D" id="3.90.550.10">
    <property type="entry name" value="Spore Coat Polysaccharide Biosynthesis Protein SpsA, Chain A"/>
    <property type="match status" value="1"/>
</dbReference>
<organism evidence="3 4">
    <name type="scientific">Candidatus Wolfebacteria bacterium GW2011_GWE2_44_13</name>
    <dbReference type="NCBI Taxonomy" id="1619017"/>
    <lineage>
        <taxon>Bacteria</taxon>
        <taxon>Candidatus Wolfeibacteriota</taxon>
    </lineage>
</organism>
<dbReference type="InterPro" id="IPR001173">
    <property type="entry name" value="Glyco_trans_2-like"/>
</dbReference>
<dbReference type="Gene3D" id="3.40.50.150">
    <property type="entry name" value="Vaccinia Virus protein VP39"/>
    <property type="match status" value="1"/>
</dbReference>
<name>A0A0G1H9S3_9BACT</name>
<protein>
    <submittedName>
        <fullName evidence="3">Methyltransferase type 12</fullName>
    </submittedName>
</protein>
<dbReference type="GO" id="GO:0032259">
    <property type="term" value="P:methylation"/>
    <property type="evidence" value="ECO:0007669"/>
    <property type="project" value="UniProtKB-KW"/>
</dbReference>
<dbReference type="EMBL" id="LCHW01000001">
    <property type="protein sequence ID" value="KKT43535.1"/>
    <property type="molecule type" value="Genomic_DNA"/>
</dbReference>
<dbReference type="SUPFAM" id="SSF53335">
    <property type="entry name" value="S-adenosyl-L-methionine-dependent methyltransferases"/>
    <property type="match status" value="1"/>
</dbReference>
<proteinExistence type="predicted"/>
<keyword evidence="3" id="KW-0489">Methyltransferase</keyword>